<dbReference type="SUPFAM" id="SSF54171">
    <property type="entry name" value="DNA-binding domain"/>
    <property type="match status" value="1"/>
</dbReference>
<dbReference type="FunFam" id="3.30.730.10:FF:000001">
    <property type="entry name" value="Ethylene-responsive transcription factor 2"/>
    <property type="match status" value="1"/>
</dbReference>
<dbReference type="GO" id="GO:0006952">
    <property type="term" value="P:defense response"/>
    <property type="evidence" value="ECO:0007669"/>
    <property type="project" value="UniProtKB-KW"/>
</dbReference>
<feature type="compositionally biased region" description="Low complexity" evidence="9">
    <location>
        <begin position="260"/>
        <end position="271"/>
    </location>
</feature>
<sequence length="305" mass="33723">MAAPDEVSILQLIRQHLLGEISPSADQKSCSEAPCSSSLSDSVASQTASCDSPRTTFSDYLDSNRLNNTESLDFVPNSIGFDQNRIDLVEIESKPMITDLLTTPESVISSSEPSSRSIFVQLPPPVRKLDWLEFCRSTELAVSVEKPEDPRHYRGVRRRPWGKFAAEIRDPKHRGSRIWLGTFDTAIEAAKAYDRAAFKMRSSKAILNFPLEAGKWRLEAATTAPGGKKRRQEVEQQPKRRPAKKVKSPESDSLVTSRQTTTGPLTPSSGTAVWDQNPNGFCNVTAVSPLCYLQTTANIGIFHSL</sequence>
<dbReference type="Gene3D" id="3.30.730.10">
    <property type="entry name" value="AP2/ERF domain"/>
    <property type="match status" value="1"/>
</dbReference>
<comment type="subcellular location">
    <subcellularLocation>
        <location evidence="1">Nucleus</location>
    </subcellularLocation>
</comment>
<dbReference type="CDD" id="cd00018">
    <property type="entry name" value="AP2"/>
    <property type="match status" value="1"/>
</dbReference>
<feature type="region of interest" description="Disordered" evidence="9">
    <location>
        <begin position="220"/>
        <end position="272"/>
    </location>
</feature>
<keyword evidence="6" id="KW-0010">Activator</keyword>
<evidence type="ECO:0000256" key="8">
    <source>
        <dbReference type="ARBA" id="ARBA00023242"/>
    </source>
</evidence>
<protein>
    <submittedName>
        <fullName evidence="11">Ethylene response factor 24</fullName>
    </submittedName>
</protein>
<evidence type="ECO:0000256" key="7">
    <source>
        <dbReference type="ARBA" id="ARBA00023163"/>
    </source>
</evidence>
<dbReference type="PROSITE" id="PS51032">
    <property type="entry name" value="AP2_ERF"/>
    <property type="match status" value="1"/>
</dbReference>
<feature type="domain" description="AP2/ERF" evidence="10">
    <location>
        <begin position="152"/>
        <end position="210"/>
    </location>
</feature>
<dbReference type="PANTHER" id="PTHR31190">
    <property type="entry name" value="DNA-BINDING DOMAIN"/>
    <property type="match status" value="1"/>
</dbReference>
<name>A0A218KH06_DIOKA</name>
<evidence type="ECO:0000256" key="6">
    <source>
        <dbReference type="ARBA" id="ARBA00023159"/>
    </source>
</evidence>
<evidence type="ECO:0000259" key="10">
    <source>
        <dbReference type="PROSITE" id="PS51032"/>
    </source>
</evidence>
<keyword evidence="8" id="KW-0539">Nucleus</keyword>
<dbReference type="GO" id="GO:0009873">
    <property type="term" value="P:ethylene-activated signaling pathway"/>
    <property type="evidence" value="ECO:0007669"/>
    <property type="project" value="UniProtKB-KW"/>
</dbReference>
<dbReference type="EMBL" id="KX355586">
    <property type="protein sequence ID" value="ANO39898.1"/>
    <property type="molecule type" value="mRNA"/>
</dbReference>
<dbReference type="GO" id="GO:0005634">
    <property type="term" value="C:nucleus"/>
    <property type="evidence" value="ECO:0007669"/>
    <property type="project" value="UniProtKB-SubCell"/>
</dbReference>
<evidence type="ECO:0000256" key="5">
    <source>
        <dbReference type="ARBA" id="ARBA00023125"/>
    </source>
</evidence>
<keyword evidence="3" id="KW-0611">Plant defense</keyword>
<evidence type="ECO:0000256" key="2">
    <source>
        <dbReference type="ARBA" id="ARBA00022745"/>
    </source>
</evidence>
<gene>
    <name evidence="11" type="primary">ERF24</name>
</gene>
<organism evidence="11">
    <name type="scientific">Diospyros kaki</name>
    <name type="common">Kaki persimmon</name>
    <name type="synonym">Diospyros chinensis</name>
    <dbReference type="NCBI Taxonomy" id="35925"/>
    <lineage>
        <taxon>Eukaryota</taxon>
        <taxon>Viridiplantae</taxon>
        <taxon>Streptophyta</taxon>
        <taxon>Embryophyta</taxon>
        <taxon>Tracheophyta</taxon>
        <taxon>Spermatophyta</taxon>
        <taxon>Magnoliopsida</taxon>
        <taxon>eudicotyledons</taxon>
        <taxon>Gunneridae</taxon>
        <taxon>Pentapetalae</taxon>
        <taxon>asterids</taxon>
        <taxon>Ericales</taxon>
        <taxon>Ebenaceae</taxon>
        <taxon>Diospyros</taxon>
    </lineage>
</organism>
<proteinExistence type="evidence at transcript level"/>
<accession>A0A218KH06</accession>
<dbReference type="InterPro" id="IPR044808">
    <property type="entry name" value="ERF_plant"/>
</dbReference>
<reference evidence="11" key="1">
    <citation type="submission" date="2016-06" db="EMBL/GenBank/DDBJ databases">
        <title>A transcriptome approach towards understanding the characterization of the lipoxygenase (LOX) gene family in regulation of persimmon fruit ripening.</title>
        <authorList>
            <person name="Meng K."/>
            <person name="Rao J."/>
        </authorList>
    </citation>
    <scope>NUCLEOTIDE SEQUENCE</scope>
</reference>
<feature type="region of interest" description="Disordered" evidence="9">
    <location>
        <begin position="23"/>
        <end position="48"/>
    </location>
</feature>
<keyword evidence="5" id="KW-0238">DNA-binding</keyword>
<dbReference type="AlphaFoldDB" id="A0A218KH06"/>
<dbReference type="PANTHER" id="PTHR31190:SF499">
    <property type="entry name" value="ETHYLENE-RESPONSIVE TRANSCRIPTION FACTOR ERF105"/>
    <property type="match status" value="1"/>
</dbReference>
<keyword evidence="7" id="KW-0804">Transcription</keyword>
<dbReference type="GO" id="GO:0000976">
    <property type="term" value="F:transcription cis-regulatory region binding"/>
    <property type="evidence" value="ECO:0007669"/>
    <property type="project" value="UniProtKB-ARBA"/>
</dbReference>
<evidence type="ECO:0000256" key="3">
    <source>
        <dbReference type="ARBA" id="ARBA00022821"/>
    </source>
</evidence>
<feature type="compositionally biased region" description="Low complexity" evidence="9">
    <location>
        <begin position="30"/>
        <end position="42"/>
    </location>
</feature>
<evidence type="ECO:0000256" key="1">
    <source>
        <dbReference type="ARBA" id="ARBA00004123"/>
    </source>
</evidence>
<dbReference type="SMART" id="SM00380">
    <property type="entry name" value="AP2"/>
    <property type="match status" value="1"/>
</dbReference>
<keyword evidence="4" id="KW-0805">Transcription regulation</keyword>
<dbReference type="GO" id="GO:0003700">
    <property type="term" value="F:DNA-binding transcription factor activity"/>
    <property type="evidence" value="ECO:0007669"/>
    <property type="project" value="InterPro"/>
</dbReference>
<evidence type="ECO:0000256" key="4">
    <source>
        <dbReference type="ARBA" id="ARBA00023015"/>
    </source>
</evidence>
<dbReference type="InterPro" id="IPR036955">
    <property type="entry name" value="AP2/ERF_dom_sf"/>
</dbReference>
<evidence type="ECO:0000256" key="9">
    <source>
        <dbReference type="SAM" id="MobiDB-lite"/>
    </source>
</evidence>
<keyword evidence="2" id="KW-0936">Ethylene signaling pathway</keyword>
<dbReference type="InterPro" id="IPR001471">
    <property type="entry name" value="AP2/ERF_dom"/>
</dbReference>
<dbReference type="InterPro" id="IPR016177">
    <property type="entry name" value="DNA-bd_dom_sf"/>
</dbReference>
<dbReference type="Pfam" id="PF00847">
    <property type="entry name" value="AP2"/>
    <property type="match status" value="1"/>
</dbReference>
<dbReference type="PRINTS" id="PR00367">
    <property type="entry name" value="ETHRSPELEMNT"/>
</dbReference>
<evidence type="ECO:0000313" key="11">
    <source>
        <dbReference type="EMBL" id="ANO39898.1"/>
    </source>
</evidence>